<dbReference type="InterPro" id="IPR012341">
    <property type="entry name" value="6hp_glycosidase-like_sf"/>
</dbReference>
<dbReference type="GO" id="GO:0005829">
    <property type="term" value="C:cytosol"/>
    <property type="evidence" value="ECO:0007669"/>
    <property type="project" value="TreeGrafter"/>
</dbReference>
<comment type="function">
    <text evidence="5">Catalyzes the hydrolysis of glucose from the disaccharide unit linked to hydroxylysine residues of collagen and collagen-like proteins.</text>
</comment>
<comment type="caution">
    <text evidence="10">The sequence shown here is derived from an EMBL/GenBank/DDBJ whole genome shotgun (WGS) entry which is preliminary data.</text>
</comment>
<dbReference type="GO" id="GO:0047402">
    <property type="term" value="F:protein-glucosylgalactosylhydroxylysine glucosidase activity"/>
    <property type="evidence" value="ECO:0007669"/>
    <property type="project" value="UniProtKB-EC"/>
</dbReference>
<evidence type="ECO:0000256" key="6">
    <source>
        <dbReference type="ARBA" id="ARBA00066430"/>
    </source>
</evidence>
<organism evidence="10 11">
    <name type="scientific">Crotalus adamanteus</name>
    <name type="common">Eastern diamondback rattlesnake</name>
    <dbReference type="NCBI Taxonomy" id="8729"/>
    <lineage>
        <taxon>Eukaryota</taxon>
        <taxon>Metazoa</taxon>
        <taxon>Chordata</taxon>
        <taxon>Craniata</taxon>
        <taxon>Vertebrata</taxon>
        <taxon>Euteleostomi</taxon>
        <taxon>Lepidosauria</taxon>
        <taxon>Squamata</taxon>
        <taxon>Bifurcata</taxon>
        <taxon>Unidentata</taxon>
        <taxon>Episquamata</taxon>
        <taxon>Toxicofera</taxon>
        <taxon>Serpentes</taxon>
        <taxon>Colubroidea</taxon>
        <taxon>Viperidae</taxon>
        <taxon>Crotalinae</taxon>
        <taxon>Crotalus</taxon>
    </lineage>
</organism>
<dbReference type="SUPFAM" id="SSF48208">
    <property type="entry name" value="Six-hairpin glycosidases"/>
    <property type="match status" value="1"/>
</dbReference>
<evidence type="ECO:0000256" key="5">
    <source>
        <dbReference type="ARBA" id="ARBA00053339"/>
    </source>
</evidence>
<dbReference type="Pfam" id="PF03632">
    <property type="entry name" value="Glyco_hydro_65m"/>
    <property type="match status" value="1"/>
</dbReference>
<comment type="similarity">
    <text evidence="1">Belongs to the glycosyl hydrolase 65 family.</text>
</comment>
<reference evidence="10 11" key="1">
    <citation type="journal article" date="2024" name="Proc. Natl. Acad. Sci. U.S.A.">
        <title>The genetic regulatory architecture and epigenomic basis for age-related changes in rattlesnake venom.</title>
        <authorList>
            <person name="Hogan M.P."/>
            <person name="Holding M.L."/>
            <person name="Nystrom G.S."/>
            <person name="Colston T.J."/>
            <person name="Bartlett D.A."/>
            <person name="Mason A.J."/>
            <person name="Ellsworth S.A."/>
            <person name="Rautsaw R.M."/>
            <person name="Lawrence K.C."/>
            <person name="Strickland J.L."/>
            <person name="He B."/>
            <person name="Fraser P."/>
            <person name="Margres M.J."/>
            <person name="Gilbert D.M."/>
            <person name="Gibbs H.L."/>
            <person name="Parkinson C.L."/>
            <person name="Rokyta D.R."/>
        </authorList>
    </citation>
    <scope>NUCLEOTIDE SEQUENCE [LARGE SCALE GENOMIC DNA]</scope>
    <source>
        <strain evidence="10">DRR0105</strain>
    </source>
</reference>
<dbReference type="GO" id="GO:0005975">
    <property type="term" value="P:carbohydrate metabolic process"/>
    <property type="evidence" value="ECO:0007669"/>
    <property type="project" value="InterPro"/>
</dbReference>
<dbReference type="Gene3D" id="2.60.420.10">
    <property type="entry name" value="Maltose phosphorylase, domain 3"/>
    <property type="match status" value="1"/>
</dbReference>
<dbReference type="InterPro" id="IPR008928">
    <property type="entry name" value="6-hairpin_glycosidase_sf"/>
</dbReference>
<gene>
    <name evidence="10" type="ORF">NXF25_001338</name>
</gene>
<evidence type="ECO:0000256" key="2">
    <source>
        <dbReference type="ARBA" id="ARBA00022801"/>
    </source>
</evidence>
<evidence type="ECO:0000313" key="11">
    <source>
        <dbReference type="Proteomes" id="UP001474421"/>
    </source>
</evidence>
<evidence type="ECO:0000256" key="1">
    <source>
        <dbReference type="ARBA" id="ARBA00006768"/>
    </source>
</evidence>
<dbReference type="FunFam" id="2.60.420.10:FF:000003">
    <property type="entry name" value="Protein-glucosylgalactosylhydroxylysine glucosidase"/>
    <property type="match status" value="1"/>
</dbReference>
<keyword evidence="2" id="KW-0378">Hydrolase</keyword>
<dbReference type="Gene3D" id="1.50.10.10">
    <property type="match status" value="1"/>
</dbReference>
<evidence type="ECO:0000256" key="7">
    <source>
        <dbReference type="ARBA" id="ARBA00071505"/>
    </source>
</evidence>
<keyword evidence="11" id="KW-1185">Reference proteome</keyword>
<dbReference type="AlphaFoldDB" id="A0AAW1C917"/>
<name>A0AAW1C917_CROAD</name>
<dbReference type="EC" id="3.2.1.107" evidence="6"/>
<protein>
    <recommendedName>
        <fullName evidence="7">Protein-glucosylgalactosylhydroxylysine glucosidase</fullName>
        <ecNumber evidence="6">3.2.1.107</ecNumber>
    </recommendedName>
    <alternativeName>
        <fullName evidence="8">Acid trehalase-like protein 1</fullName>
    </alternativeName>
</protein>
<dbReference type="FunFam" id="1.50.10.10:FF:000023">
    <property type="entry name" value="Protein-glucosylgalactosylhydroxylysine glucosidase"/>
    <property type="match status" value="1"/>
</dbReference>
<proteinExistence type="inferred from homology"/>
<dbReference type="Proteomes" id="UP001474421">
    <property type="component" value="Unassembled WGS sequence"/>
</dbReference>
<evidence type="ECO:0000259" key="9">
    <source>
        <dbReference type="Pfam" id="PF03632"/>
    </source>
</evidence>
<comment type="catalytic activity">
    <reaction evidence="4">
        <text>(5R)-5-O-[alpha-D-glucosyl-(1-&gt;2)-beta-D-galactosyl]-5-hydroxy-L-lysyl-[collagen] + H2O = (5R)-5-O-(beta-D-galactosyl)-5-hydroxy-L-lysyl-[collagen] + D-glucose</text>
        <dbReference type="Rhea" id="RHEA:11068"/>
        <dbReference type="Rhea" id="RHEA-COMP:12753"/>
        <dbReference type="Rhea" id="RHEA-COMP:12754"/>
        <dbReference type="ChEBI" id="CHEBI:4167"/>
        <dbReference type="ChEBI" id="CHEBI:15377"/>
        <dbReference type="ChEBI" id="CHEBI:133443"/>
        <dbReference type="ChEBI" id="CHEBI:133452"/>
        <dbReference type="EC" id="3.2.1.107"/>
    </reaction>
</comment>
<keyword evidence="3" id="KW-0326">Glycosidase</keyword>
<evidence type="ECO:0000256" key="8">
    <source>
        <dbReference type="ARBA" id="ARBA00079982"/>
    </source>
</evidence>
<sequence length="814" mass="90024">MQDLFFSFTVAPGAKQRVNPNTDCGLCAARSNTAPWRHKLGAERGGGRRRASACPLARKAFYRAANSPCGRGVGGGGGECVRTGGVAGVGEKKKGGLGLPRFLILRSFGVPNSSHYSLPLLNMAVVGEDPARFTTDVLPSDARLLPTLTNAYLGTRVYRDILHVNGVYNGAVGQTHRADLPSPVNVKMDVDGADALRETFCLDTRTGTYIHTAQCSEYTATHMIYAHQSHVHLLAFNITIARSALETKPITVNLHTQFTPESPDLDLQKGPDFLGAHYLYGKTLVPEVEGGPQPTVRMIWTPVPQSVTLPGDHKEQRWEFLTAIAETEEDVQRTFCEGMSLIGSGSLYLSHIQAWAALWEGCCVDVDGPLSLRQAIYGCLYYLLSAIPPPGSAGFPFSGISPGGLSNGTSGEDYWGHVFWDQDTWIFPNILLFYPEAACAILKYRIRTLEGALHNAQEQGYKGAKFPWESAATGREVCPEKIYGGEEIHINGDVMLAFQQYFCITQDLKLFQQEGGWDVVQAIAQYWCSRVVWNSEEENYHIVGVMPPDEYHCTVANSVYTNAVAQRSLKFAIDLGSQLNFVVPEEWKEIMKKLKVPLDKSRWYHPEYDGYCPGEPVKQADVVLLGFPVMYPMEPEVRRNDLEIYEPVTDPQGPAMTWSMFAIGWLELKEIKRAQQQMDKCFSNITEPFKIWVENSDGSGAVNFLTGMGGFLQAIFFGYAGFRISRSCLKFGPVYPDDIKQLNITGICYLGSKLNFTLTKEKTIIKMTESSSNLHLSALEVVLAGTGEHLSLKEGQSVSFFTTAGWIQKESVLP</sequence>
<dbReference type="EMBL" id="JAOTOJ010000001">
    <property type="protein sequence ID" value="KAK9410163.1"/>
    <property type="molecule type" value="Genomic_DNA"/>
</dbReference>
<evidence type="ECO:0000313" key="10">
    <source>
        <dbReference type="EMBL" id="KAK9410163.1"/>
    </source>
</evidence>
<accession>A0AAW1C917</accession>
<evidence type="ECO:0000256" key="3">
    <source>
        <dbReference type="ARBA" id="ARBA00023295"/>
    </source>
</evidence>
<evidence type="ECO:0000256" key="4">
    <source>
        <dbReference type="ARBA" id="ARBA00051415"/>
    </source>
</evidence>
<dbReference type="InterPro" id="IPR005195">
    <property type="entry name" value="Glyco_hydro_65_M"/>
</dbReference>
<dbReference type="PANTHER" id="PTHR11051">
    <property type="entry name" value="GLYCOSYL HYDROLASE-RELATED"/>
    <property type="match status" value="1"/>
</dbReference>
<dbReference type="PANTHER" id="PTHR11051:SF8">
    <property type="entry name" value="PROTEIN-GLUCOSYLGALACTOSYLHYDROXYLYSINE GLUCOSIDASE"/>
    <property type="match status" value="1"/>
</dbReference>
<feature type="domain" description="Glycoside hydrolase family 65 central catalytic" evidence="9">
    <location>
        <begin position="406"/>
        <end position="612"/>
    </location>
</feature>